<dbReference type="PANTHER" id="PTHR15172">
    <property type="entry name" value="GALACTOCEREBROSIDASE"/>
    <property type="match status" value="1"/>
</dbReference>
<dbReference type="Gene3D" id="3.20.20.80">
    <property type="entry name" value="Glycosidases"/>
    <property type="match status" value="1"/>
</dbReference>
<feature type="signal peptide" evidence="6">
    <location>
        <begin position="1"/>
        <end position="38"/>
    </location>
</feature>
<protein>
    <recommendedName>
        <fullName evidence="2">galactosylceramidase</fullName>
        <ecNumber evidence="2">3.2.1.46</ecNumber>
    </recommendedName>
    <alternativeName>
        <fullName evidence="5">Galactosylceramidase</fullName>
    </alternativeName>
</protein>
<keyword evidence="8" id="KW-0378">Hydrolase</keyword>
<dbReference type="EC" id="3.2.1.46" evidence="2"/>
<dbReference type="GO" id="GO:0005764">
    <property type="term" value="C:lysosome"/>
    <property type="evidence" value="ECO:0007669"/>
    <property type="project" value="TreeGrafter"/>
</dbReference>
<dbReference type="GO" id="GO:0006683">
    <property type="term" value="P:galactosylceramide catabolic process"/>
    <property type="evidence" value="ECO:0007669"/>
    <property type="project" value="InterPro"/>
</dbReference>
<dbReference type="PROSITE" id="PS50231">
    <property type="entry name" value="RICIN_B_LECTIN"/>
    <property type="match status" value="1"/>
</dbReference>
<keyword evidence="6" id="KW-0732">Signal</keyword>
<evidence type="ECO:0000256" key="2">
    <source>
        <dbReference type="ARBA" id="ARBA00012657"/>
    </source>
</evidence>
<comment type="similarity">
    <text evidence="1">Belongs to the glycosyl hydrolase 59 family.</text>
</comment>
<dbReference type="Proteomes" id="UP000267408">
    <property type="component" value="Unassembled WGS sequence"/>
</dbReference>
<dbReference type="SUPFAM" id="SSF51445">
    <property type="entry name" value="(Trans)glycosidases"/>
    <property type="match status" value="1"/>
</dbReference>
<dbReference type="InterPro" id="IPR000772">
    <property type="entry name" value="Ricin_B_lectin"/>
</dbReference>
<dbReference type="Pfam" id="PF02057">
    <property type="entry name" value="Glyco_hydro_59"/>
    <property type="match status" value="1"/>
</dbReference>
<dbReference type="PRINTS" id="PR00850">
    <property type="entry name" value="GLHYDRLASE59"/>
</dbReference>
<dbReference type="Gene3D" id="2.60.120.560">
    <property type="entry name" value="Exo-inulinase, domain 1"/>
    <property type="match status" value="1"/>
</dbReference>
<accession>A0A8G1ULT6</accession>
<evidence type="ECO:0000259" key="7">
    <source>
        <dbReference type="SMART" id="SM00458"/>
    </source>
</evidence>
<dbReference type="InterPro" id="IPR035992">
    <property type="entry name" value="Ricin_B-like_lectins"/>
</dbReference>
<dbReference type="InterPro" id="IPR001286">
    <property type="entry name" value="Glyco_hydro_59"/>
</dbReference>
<evidence type="ECO:0000313" key="8">
    <source>
        <dbReference type="EMBL" id="ROR46406.1"/>
    </source>
</evidence>
<evidence type="ECO:0000256" key="4">
    <source>
        <dbReference type="ARBA" id="ARBA00022963"/>
    </source>
</evidence>
<evidence type="ECO:0000256" key="1">
    <source>
        <dbReference type="ARBA" id="ARBA00005637"/>
    </source>
</evidence>
<dbReference type="EMBL" id="RJVJ01000001">
    <property type="protein sequence ID" value="ROR46406.1"/>
    <property type="molecule type" value="Genomic_DNA"/>
</dbReference>
<dbReference type="InterPro" id="IPR017853">
    <property type="entry name" value="GH"/>
</dbReference>
<dbReference type="CDD" id="cd00161">
    <property type="entry name" value="beta-trefoil_Ricin-like"/>
    <property type="match status" value="1"/>
</dbReference>
<dbReference type="AlphaFoldDB" id="A0A8G1ULT6"/>
<dbReference type="PANTHER" id="PTHR15172:SF1">
    <property type="entry name" value="GALACTOCEREBROSIDASE"/>
    <property type="match status" value="1"/>
</dbReference>
<dbReference type="SUPFAM" id="SSF50370">
    <property type="entry name" value="Ricin B-like lectins"/>
    <property type="match status" value="1"/>
</dbReference>
<dbReference type="InterPro" id="IPR013785">
    <property type="entry name" value="Aldolase_TIM"/>
</dbReference>
<gene>
    <name evidence="8" type="ORF">EDD39_4675</name>
</gene>
<keyword evidence="3" id="KW-0746">Sphingolipid metabolism</keyword>
<evidence type="ECO:0000256" key="3">
    <source>
        <dbReference type="ARBA" id="ARBA00022919"/>
    </source>
</evidence>
<dbReference type="Pfam" id="PF14200">
    <property type="entry name" value="RicinB_lectin_2"/>
    <property type="match status" value="2"/>
</dbReference>
<reference evidence="8 9" key="1">
    <citation type="submission" date="2018-11" db="EMBL/GenBank/DDBJ databases">
        <title>Sequencing the genomes of 1000 actinobacteria strains.</title>
        <authorList>
            <person name="Klenk H.-P."/>
        </authorList>
    </citation>
    <scope>NUCLEOTIDE SEQUENCE [LARGE SCALE GENOMIC DNA]</scope>
    <source>
        <strain evidence="8 9">DSM 44780</strain>
    </source>
</reference>
<name>A0A8G1ULT6_9ACTN</name>
<feature type="domain" description="Ricin B lectin" evidence="7">
    <location>
        <begin position="678"/>
        <end position="815"/>
    </location>
</feature>
<keyword evidence="4" id="KW-0442">Lipid degradation</keyword>
<comment type="caution">
    <text evidence="8">The sequence shown here is derived from an EMBL/GenBank/DDBJ whole genome shotgun (WGS) entry which is preliminary data.</text>
</comment>
<sequence length="818" mass="85059">MPPRSAPANRSAATAPAALLTALLLAVLALVPAPTARAATAPPPTAVTVDPAGPGRTFDGVGAISGGGGNSRLLADYPEPERSQVLDYLFKPGYGAALQLLKVEVGGDTNSTDGAEASIEHARGSVDCSAGYEWWLMEQARARNPQVKLAALSWGAPGWIGNGNFWSQDMVDYLLTWLDCAGKHHLTIDYLGGWNERGYDAAWYGKLRAALNAHGYASVKVVGADSFGWDLAGAMRSDAALNRAVDVVGVHYPCGYLSAADTCPSSPDAQALGKPLWASENGSQDTESGAVAMARAINRGYLDGKMTAFVNWPVVAALYPNLYFHTDGLVTADQPWSGAYQVGRSAWVTAQTTQFTAPGWQYLDPASGYLGGDRANGSYVTLAAPDRTAWSTVVETTGAGAPQTLTLHPTGTLPGGALHVWTTDLNAAEPRMARAADLTPVDGTYTATLQPGRVYTFTTTTGQAPGTAAGPDRAPLPLPYTDALAHPAGREARYLATMNGAFQEAPCAGGRAGTCLRQNAPAQPIRWTDEKDPRPYALLGDLSWSNYTVSADVLLEQAGSAEILGRAGSQGRNNGGLDAYRLSLADTGAWQLVRTDTAWNTTVLARGSVHAPGTGTWHRLALGFQGSTLTAAIDGTQVGTATDTALGGGLVGLGTDGYHAAQYANLFVAPGTPVAVQPGTYRLVNAASGKLLDAAGGGTADGTPVVQWSDDGGTNQQWKLAPTADGFWTITGAAAGKVLDVPGRTALPGTPLDLWTGDGGTNQQWLLTPSDGGTYVIEARATGHVLDISGGSAQDGAQALQWYRNGGANQRWKLVAVN</sequence>
<dbReference type="InterPro" id="IPR049161">
    <property type="entry name" value="GH59_cat"/>
</dbReference>
<feature type="chain" id="PRO_5034438548" description="galactosylceramidase" evidence="6">
    <location>
        <begin position="39"/>
        <end position="818"/>
    </location>
</feature>
<dbReference type="SUPFAM" id="SSF49899">
    <property type="entry name" value="Concanavalin A-like lectins/glucanases"/>
    <property type="match status" value="1"/>
</dbReference>
<dbReference type="Gene3D" id="2.80.10.50">
    <property type="match status" value="3"/>
</dbReference>
<dbReference type="Gene3D" id="3.20.20.70">
    <property type="entry name" value="Aldolase class I"/>
    <property type="match status" value="1"/>
</dbReference>
<dbReference type="RefSeq" id="WP_244256956.1">
    <property type="nucleotide sequence ID" value="NZ_RJVJ01000001.1"/>
</dbReference>
<organism evidence="8 9">
    <name type="scientific">Kitasatospora cineracea</name>
    <dbReference type="NCBI Taxonomy" id="88074"/>
    <lineage>
        <taxon>Bacteria</taxon>
        <taxon>Bacillati</taxon>
        <taxon>Actinomycetota</taxon>
        <taxon>Actinomycetes</taxon>
        <taxon>Kitasatosporales</taxon>
        <taxon>Streptomycetaceae</taxon>
        <taxon>Kitasatospora</taxon>
    </lineage>
</organism>
<dbReference type="SMART" id="SM00458">
    <property type="entry name" value="RICIN"/>
    <property type="match status" value="1"/>
</dbReference>
<proteinExistence type="inferred from homology"/>
<dbReference type="Pfam" id="PF21708">
    <property type="entry name" value="Glyco_hydro_59_C"/>
    <property type="match status" value="1"/>
</dbReference>
<keyword evidence="4" id="KW-0443">Lipid metabolism</keyword>
<evidence type="ECO:0000313" key="9">
    <source>
        <dbReference type="Proteomes" id="UP000267408"/>
    </source>
</evidence>
<dbReference type="GO" id="GO:0004336">
    <property type="term" value="F:galactosylceramidase activity"/>
    <property type="evidence" value="ECO:0007669"/>
    <property type="project" value="UniProtKB-EC"/>
</dbReference>
<dbReference type="GO" id="GO:0016020">
    <property type="term" value="C:membrane"/>
    <property type="evidence" value="ECO:0007669"/>
    <property type="project" value="GOC"/>
</dbReference>
<evidence type="ECO:0000256" key="5">
    <source>
        <dbReference type="ARBA" id="ARBA00033098"/>
    </source>
</evidence>
<dbReference type="InterPro" id="IPR013320">
    <property type="entry name" value="ConA-like_dom_sf"/>
</dbReference>
<dbReference type="InterPro" id="IPR049162">
    <property type="entry name" value="GH59_C"/>
</dbReference>
<evidence type="ECO:0000256" key="6">
    <source>
        <dbReference type="SAM" id="SignalP"/>
    </source>
</evidence>